<dbReference type="AlphaFoldDB" id="A0A4Y1WSU9"/>
<organism evidence="2 3">
    <name type="scientific">Alistipes communis</name>
    <dbReference type="NCBI Taxonomy" id="2585118"/>
    <lineage>
        <taxon>Bacteria</taxon>
        <taxon>Pseudomonadati</taxon>
        <taxon>Bacteroidota</taxon>
        <taxon>Bacteroidia</taxon>
        <taxon>Bacteroidales</taxon>
        <taxon>Rikenellaceae</taxon>
        <taxon>Alistipes</taxon>
    </lineage>
</organism>
<dbReference type="GeneID" id="78342198"/>
<feature type="region of interest" description="Disordered" evidence="1">
    <location>
        <begin position="185"/>
        <end position="239"/>
    </location>
</feature>
<gene>
    <name evidence="2" type="ORF">A5CBH24_14740</name>
</gene>
<evidence type="ECO:0000313" key="3">
    <source>
        <dbReference type="Proteomes" id="UP000318946"/>
    </source>
</evidence>
<sequence>MKKNYNYTRCKLFLPEYGRHIHEMVASLLEIEDRRERTRQAKAVIAVMGNLNPLLRDTADFTHKLWDHLFIMSDFQLDVDSPYPRPSRQDLTVAPRRMPYSQRRILFKHYGKYVGEMIRSLVGKSSPDVSRTVDNLARYMRAKSYEYNQEHPNNEVIIKDIRQMSGGNISIDEAAINNLRSDYKQHFTAHPPKGPQRTGGRPVQKGRNNPRARQGNYQQNHQGQHQGYVKNGRSYNSTK</sequence>
<feature type="compositionally biased region" description="Low complexity" evidence="1">
    <location>
        <begin position="214"/>
        <end position="228"/>
    </location>
</feature>
<evidence type="ECO:0008006" key="4">
    <source>
        <dbReference type="Google" id="ProtNLM"/>
    </source>
</evidence>
<proteinExistence type="predicted"/>
<dbReference type="RefSeq" id="WP_141412687.1">
    <property type="nucleotide sequence ID" value="NZ_AP019735.1"/>
</dbReference>
<dbReference type="InterPro" id="IPR025632">
    <property type="entry name" value="DUF4290"/>
</dbReference>
<dbReference type="Proteomes" id="UP000318946">
    <property type="component" value="Chromosome"/>
</dbReference>
<dbReference type="OrthoDB" id="1466969at2"/>
<dbReference type="Pfam" id="PF14123">
    <property type="entry name" value="DUF4290"/>
    <property type="match status" value="1"/>
</dbReference>
<name>A0A4Y1WSU9_9BACT</name>
<keyword evidence="3" id="KW-1185">Reference proteome</keyword>
<dbReference type="KEGG" id="acou:A5CBH24_14740"/>
<protein>
    <recommendedName>
        <fullName evidence="4">DUF4290 domain-containing protein</fullName>
    </recommendedName>
</protein>
<reference evidence="3" key="1">
    <citation type="submission" date="2019-06" db="EMBL/GenBank/DDBJ databases">
        <title>Alistipes onderdonkii subsp. vulgaris subsp. nov., Alistipes dispar sp. nov. and Alistipes communis sp. nov., isolated from human faeces, and creation of Alistipes onderdonkii subsp. onderdonkii subsp. nov.</title>
        <authorList>
            <person name="Sakamoto M."/>
            <person name="Ikeyama N."/>
            <person name="Ogata Y."/>
            <person name="Suda W."/>
            <person name="Iino T."/>
            <person name="Hattori M."/>
            <person name="Ohkuma M."/>
        </authorList>
    </citation>
    <scope>NUCLEOTIDE SEQUENCE [LARGE SCALE GENOMIC DNA]</scope>
    <source>
        <strain evidence="3">5CBH24</strain>
    </source>
</reference>
<dbReference type="EMBL" id="AP019735">
    <property type="protein sequence ID" value="BBL04161.1"/>
    <property type="molecule type" value="Genomic_DNA"/>
</dbReference>
<evidence type="ECO:0000313" key="2">
    <source>
        <dbReference type="EMBL" id="BBL04161.1"/>
    </source>
</evidence>
<evidence type="ECO:0000256" key="1">
    <source>
        <dbReference type="SAM" id="MobiDB-lite"/>
    </source>
</evidence>
<accession>A0A4Y1WSU9</accession>